<dbReference type="OrthoDB" id="3142434at2759"/>
<feature type="region of interest" description="Disordered" evidence="8">
    <location>
        <begin position="854"/>
        <end position="908"/>
    </location>
</feature>
<dbReference type="InterPro" id="IPR015943">
    <property type="entry name" value="WD40/YVTN_repeat-like_dom_sf"/>
</dbReference>
<evidence type="ECO:0000256" key="6">
    <source>
        <dbReference type="ARBA" id="ARBA00023242"/>
    </source>
</evidence>
<dbReference type="FunFam" id="2.130.10.10:FF:000219">
    <property type="entry name" value="Periodic tryptophan protein 2"/>
    <property type="match status" value="1"/>
</dbReference>
<feature type="compositionally biased region" description="Acidic residues" evidence="8">
    <location>
        <begin position="897"/>
        <end position="908"/>
    </location>
</feature>
<feature type="repeat" description="WD" evidence="7">
    <location>
        <begin position="142"/>
        <end position="183"/>
    </location>
</feature>
<dbReference type="SUPFAM" id="SSF50978">
    <property type="entry name" value="WD40 repeat-like"/>
    <property type="match status" value="1"/>
</dbReference>
<dbReference type="InterPro" id="IPR036322">
    <property type="entry name" value="WD40_repeat_dom_sf"/>
</dbReference>
<dbReference type="GO" id="GO:0000462">
    <property type="term" value="P:maturation of SSU-rRNA from tricistronic rRNA transcript (SSU-rRNA, 5.8S rRNA, LSU-rRNA)"/>
    <property type="evidence" value="ECO:0007669"/>
    <property type="project" value="TreeGrafter"/>
</dbReference>
<accession>A0A8H2VBJ7</accession>
<dbReference type="Gene3D" id="2.130.10.10">
    <property type="entry name" value="YVTN repeat-like/Quinoprotein amine dehydrogenase"/>
    <property type="match status" value="4"/>
</dbReference>
<feature type="domain" description="Small-subunit processome Utp12" evidence="9">
    <location>
        <begin position="740"/>
        <end position="844"/>
    </location>
</feature>
<dbReference type="Proteomes" id="UP000644660">
    <property type="component" value="Unassembled WGS sequence"/>
</dbReference>
<dbReference type="RefSeq" id="XP_041404310.1">
    <property type="nucleotide sequence ID" value="XM_041548376.1"/>
</dbReference>
<feature type="repeat" description="WD" evidence="7">
    <location>
        <begin position="463"/>
        <end position="496"/>
    </location>
</feature>
<dbReference type="GO" id="GO:0032040">
    <property type="term" value="C:small-subunit processome"/>
    <property type="evidence" value="ECO:0007669"/>
    <property type="project" value="UniProtKB-ARBA"/>
</dbReference>
<dbReference type="InterPro" id="IPR020472">
    <property type="entry name" value="WD40_PAC1"/>
</dbReference>
<dbReference type="SUPFAM" id="SSF82171">
    <property type="entry name" value="DPP6 N-terminal domain-like"/>
    <property type="match status" value="1"/>
</dbReference>
<keyword evidence="5" id="KW-0677">Repeat</keyword>
<comment type="caution">
    <text evidence="10">The sequence shown here is derived from an EMBL/GenBank/DDBJ whole genome shotgun (WGS) entry which is preliminary data.</text>
</comment>
<dbReference type="EMBL" id="CAEFZW010000001">
    <property type="protein sequence ID" value="CAB4252272.1"/>
    <property type="molecule type" value="Genomic_DNA"/>
</dbReference>
<name>A0A8H2VBJ7_9SACH</name>
<organism evidence="10 11">
    <name type="scientific">Maudiozyma barnettii</name>
    <dbReference type="NCBI Taxonomy" id="61262"/>
    <lineage>
        <taxon>Eukaryota</taxon>
        <taxon>Fungi</taxon>
        <taxon>Dikarya</taxon>
        <taxon>Ascomycota</taxon>
        <taxon>Saccharomycotina</taxon>
        <taxon>Saccharomycetes</taxon>
        <taxon>Saccharomycetales</taxon>
        <taxon>Saccharomycetaceae</taxon>
        <taxon>Maudiozyma</taxon>
    </lineage>
</organism>
<reference evidence="10 11" key="1">
    <citation type="submission" date="2020-05" db="EMBL/GenBank/DDBJ databases">
        <authorList>
            <person name="Casaregola S."/>
            <person name="Devillers H."/>
            <person name="Grondin C."/>
        </authorList>
    </citation>
    <scope>NUCLEOTIDE SEQUENCE [LARGE SCALE GENOMIC DNA]</scope>
    <source>
        <strain evidence="10 11">CLIB 1767</strain>
    </source>
</reference>
<feature type="repeat" description="WD" evidence="7">
    <location>
        <begin position="187"/>
        <end position="228"/>
    </location>
</feature>
<evidence type="ECO:0000256" key="2">
    <source>
        <dbReference type="ARBA" id="ARBA00010226"/>
    </source>
</evidence>
<dbReference type="SUPFAM" id="SSF50998">
    <property type="entry name" value="Quinoprotein alcohol dehydrogenase-like"/>
    <property type="match status" value="1"/>
</dbReference>
<dbReference type="PANTHER" id="PTHR19858:SF0">
    <property type="entry name" value="PERIODIC TRYPTOPHAN PROTEIN 2 HOMOLOG"/>
    <property type="match status" value="1"/>
</dbReference>
<keyword evidence="4 7" id="KW-0853">WD repeat</keyword>
<proteinExistence type="inferred from homology"/>
<dbReference type="GO" id="GO:0034388">
    <property type="term" value="C:Pwp2p-containing subcomplex of 90S preribosome"/>
    <property type="evidence" value="ECO:0007669"/>
    <property type="project" value="TreeGrafter"/>
</dbReference>
<dbReference type="PRINTS" id="PR00320">
    <property type="entry name" value="GPROTEINBRPT"/>
</dbReference>
<evidence type="ECO:0000256" key="3">
    <source>
        <dbReference type="ARBA" id="ARBA00022553"/>
    </source>
</evidence>
<feature type="repeat" description="WD" evidence="7">
    <location>
        <begin position="377"/>
        <end position="410"/>
    </location>
</feature>
<protein>
    <submittedName>
        <fullName evidence="10">Similar to Saccharomyces cerevisiae YCR057C PWP2 Conserved 90S pre-ribosomal component essential for proper endonucleolytic cleavage of the 35 S rRNA at A0, A1, and A2 sites</fullName>
    </submittedName>
</protein>
<dbReference type="CDD" id="cd00200">
    <property type="entry name" value="WD40"/>
    <property type="match status" value="1"/>
</dbReference>
<gene>
    <name evidence="10" type="ORF">KABA2_01S09878</name>
</gene>
<dbReference type="AlphaFoldDB" id="A0A8H2VBJ7"/>
<comment type="subcellular location">
    <subcellularLocation>
        <location evidence="1">Nucleus</location>
        <location evidence="1">Nucleolus</location>
    </subcellularLocation>
</comment>
<dbReference type="InterPro" id="IPR011047">
    <property type="entry name" value="Quinoprotein_ADH-like_sf"/>
</dbReference>
<dbReference type="SMART" id="SM00320">
    <property type="entry name" value="WD40"/>
    <property type="match status" value="13"/>
</dbReference>
<keyword evidence="11" id="KW-1185">Reference proteome</keyword>
<feature type="compositionally biased region" description="Acidic residues" evidence="8">
    <location>
        <begin position="866"/>
        <end position="883"/>
    </location>
</feature>
<dbReference type="PROSITE" id="PS50082">
    <property type="entry name" value="WD_REPEATS_2"/>
    <property type="match status" value="5"/>
</dbReference>
<dbReference type="InterPro" id="IPR007148">
    <property type="entry name" value="SSU_processome_Utp12"/>
</dbReference>
<evidence type="ECO:0000259" key="9">
    <source>
        <dbReference type="Pfam" id="PF04003"/>
    </source>
</evidence>
<dbReference type="GeneID" id="64855396"/>
<evidence type="ECO:0000313" key="11">
    <source>
        <dbReference type="Proteomes" id="UP000644660"/>
    </source>
</evidence>
<evidence type="ECO:0000313" key="10">
    <source>
        <dbReference type="EMBL" id="CAB4252272.1"/>
    </source>
</evidence>
<comment type="similarity">
    <text evidence="2">Belongs to the WD repeat PWP2 family.</text>
</comment>
<evidence type="ECO:0000256" key="5">
    <source>
        <dbReference type="ARBA" id="ARBA00022737"/>
    </source>
</evidence>
<dbReference type="PROSITE" id="PS00678">
    <property type="entry name" value="WD_REPEATS_1"/>
    <property type="match status" value="2"/>
</dbReference>
<dbReference type="InterPro" id="IPR027145">
    <property type="entry name" value="PWP2"/>
</dbReference>
<sequence length="908" mass="102008">MKSDFKFSNLLGTVYRQGDIVFSDDGKQLLSPVGNRVSVFDLINNKSFTFEYEHRKNIATLDLNRQGTLLLSVDEDGRAILANFKSRNVLHHFNFKDKCYQVKFSPDGKLFALATGRFLQIWKTPEVNQDRQFAPFVRYRIHAGHFQDILSLTWSPDSRFIVSTSKDLTAKIWSIDSDEKDLASTTFAGHKDYVMGAFFSADQENIYTVSKDGALFVWEYSAKKTEDDEDDEEEMDISKYSWRIAKKHFFYTGQSKVKCVTFHSKSNMLVVGFSNGEFRLYELPDFTLIQQLSMGQNPVNTVTINESGEWLGFGSSKLGQLLVYEWQSESYILKQQGHFDATNSLTYSPDGSRVVTAAEDGKIKVWDVASGFCLATFDEHTSSVTQVQFAKKGQVLFSSSIDGTVRAWDLIRYRNFRVFTAAERISFNSLAVDPSGEVVCAGSLDSFDIHVWSVQTGQLLDTLSGHEGPISALAFSQENGVLASASWDKTIRIWSIFGRSQQVEPIEVYSDVLALAIRPDGANVAVSTLKGQITIFDIQEGKQVGNIDCRRDIISGRNLEDRFTAKNSERSKFFTTINYSFDGLAIVAGGNNNSICLYDVPNEVLLRRFVVSKNMTLNGTLEFLNSSKMTEAGSLDLIDEDGENSDLEDRIDNTLPGSRKGGDLSTRKLRPEVRVTSVEFSPTATAFAAASTEGLLIYSVDDSVFFDPFDLDVDVTPQSTIEALEEKEYLNALVMSFRLNEEYLVNKVYENIPLSEISLVAGGVPEVYLAKLLTFIGNFALESQHIEFNLIWIKSILAAHGHYINLHKHLFATPMRAIQRFIGRIAKEVATLSTENKYTYRFLTSTDGTVVQEDDEDEALSNHEDSVEEEDAVMQSDDDDEEGWVGFEGKDNKLQLENEDESSDEELI</sequence>
<evidence type="ECO:0000256" key="4">
    <source>
        <dbReference type="ARBA" id="ARBA00022574"/>
    </source>
</evidence>
<evidence type="ECO:0000256" key="8">
    <source>
        <dbReference type="SAM" id="MobiDB-lite"/>
    </source>
</evidence>
<dbReference type="PROSITE" id="PS50294">
    <property type="entry name" value="WD_REPEATS_REGION"/>
    <property type="match status" value="5"/>
</dbReference>
<evidence type="ECO:0000256" key="7">
    <source>
        <dbReference type="PROSITE-ProRule" id="PRU00221"/>
    </source>
</evidence>
<dbReference type="GO" id="GO:0000028">
    <property type="term" value="P:ribosomal small subunit assembly"/>
    <property type="evidence" value="ECO:0007669"/>
    <property type="project" value="TreeGrafter"/>
</dbReference>
<evidence type="ECO:0000256" key="1">
    <source>
        <dbReference type="ARBA" id="ARBA00004604"/>
    </source>
</evidence>
<dbReference type="Pfam" id="PF04003">
    <property type="entry name" value="Utp12"/>
    <property type="match status" value="1"/>
</dbReference>
<feature type="repeat" description="WD" evidence="7">
    <location>
        <begin position="335"/>
        <end position="376"/>
    </location>
</feature>
<feature type="region of interest" description="Disordered" evidence="8">
    <location>
        <begin position="643"/>
        <end position="664"/>
    </location>
</feature>
<dbReference type="Pfam" id="PF00400">
    <property type="entry name" value="WD40"/>
    <property type="match status" value="5"/>
</dbReference>
<keyword evidence="3" id="KW-0597">Phosphoprotein</keyword>
<dbReference type="InterPro" id="IPR001680">
    <property type="entry name" value="WD40_rpt"/>
</dbReference>
<keyword evidence="6" id="KW-0539">Nucleus</keyword>
<dbReference type="InterPro" id="IPR019775">
    <property type="entry name" value="WD40_repeat_CS"/>
</dbReference>
<dbReference type="FunFam" id="2.130.10.10:FF:000602">
    <property type="entry name" value="Periodic tryptophan protein 2"/>
    <property type="match status" value="1"/>
</dbReference>
<dbReference type="PANTHER" id="PTHR19858">
    <property type="entry name" value="WD40 REPEAT PROTEIN"/>
    <property type="match status" value="1"/>
</dbReference>